<protein>
    <recommendedName>
        <fullName evidence="3">MftR C-terminal domain-containing protein</fullName>
    </recommendedName>
</protein>
<dbReference type="Proteomes" id="UP001157034">
    <property type="component" value="Unassembled WGS sequence"/>
</dbReference>
<evidence type="ECO:0008006" key="3">
    <source>
        <dbReference type="Google" id="ProtNLM"/>
    </source>
</evidence>
<reference evidence="2" key="1">
    <citation type="journal article" date="2019" name="Int. J. Syst. Evol. Microbiol.">
        <title>The Global Catalogue of Microorganisms (GCM) 10K type strain sequencing project: providing services to taxonomists for standard genome sequencing and annotation.</title>
        <authorList>
            <consortium name="The Broad Institute Genomics Platform"/>
            <consortium name="The Broad Institute Genome Sequencing Center for Infectious Disease"/>
            <person name="Wu L."/>
            <person name="Ma J."/>
        </authorList>
    </citation>
    <scope>NUCLEOTIDE SEQUENCE [LARGE SCALE GENOMIC DNA]</scope>
    <source>
        <strain evidence="2">NBRC 108894</strain>
    </source>
</reference>
<gene>
    <name evidence="1" type="ORF">GCM10025881_21800</name>
</gene>
<proteinExistence type="predicted"/>
<keyword evidence="2" id="KW-1185">Reference proteome</keyword>
<dbReference type="EMBL" id="BSVB01000001">
    <property type="protein sequence ID" value="GMA95356.1"/>
    <property type="molecule type" value="Genomic_DNA"/>
</dbReference>
<evidence type="ECO:0000313" key="1">
    <source>
        <dbReference type="EMBL" id="GMA95356.1"/>
    </source>
</evidence>
<name>A0ABQ6K6J0_9MICO</name>
<evidence type="ECO:0000313" key="2">
    <source>
        <dbReference type="Proteomes" id="UP001157034"/>
    </source>
</evidence>
<sequence length="54" mass="5703">MGAVRTDLAADLIIALAMGMGQAMDSWLITRPPADLDSAIATLMSTMRRALSPL</sequence>
<accession>A0ABQ6K6J0</accession>
<comment type="caution">
    <text evidence="1">The sequence shown here is derived from an EMBL/GenBank/DDBJ whole genome shotgun (WGS) entry which is preliminary data.</text>
</comment>
<organism evidence="1 2">
    <name type="scientific">Pseudolysinimonas kribbensis</name>
    <dbReference type="NCBI Taxonomy" id="433641"/>
    <lineage>
        <taxon>Bacteria</taxon>
        <taxon>Bacillati</taxon>
        <taxon>Actinomycetota</taxon>
        <taxon>Actinomycetes</taxon>
        <taxon>Micrococcales</taxon>
        <taxon>Microbacteriaceae</taxon>
        <taxon>Pseudolysinimonas</taxon>
    </lineage>
</organism>